<reference evidence="1" key="1">
    <citation type="submission" date="2023-01" db="EMBL/GenBank/DDBJ databases">
        <title>Vibrio sp. CB1-14 genome sequencing.</title>
        <authorList>
            <person name="Otstavnykh N."/>
            <person name="Isaeva M."/>
            <person name="Meleshko D."/>
        </authorList>
    </citation>
    <scope>NUCLEOTIDE SEQUENCE</scope>
    <source>
        <strain evidence="1">CB1-14</strain>
        <plasmid evidence="1">p1</plasmid>
    </source>
</reference>
<dbReference type="EMBL" id="CP115922">
    <property type="protein sequence ID" value="XCD19210.1"/>
    <property type="molecule type" value="Genomic_DNA"/>
</dbReference>
<dbReference type="InterPro" id="IPR014991">
    <property type="entry name" value="DUF1840"/>
</dbReference>
<organism evidence="1">
    <name type="scientific">Vibrio chaetopteri</name>
    <dbReference type="NCBI Taxonomy" id="3016528"/>
    <lineage>
        <taxon>Bacteria</taxon>
        <taxon>Pseudomonadati</taxon>
        <taxon>Pseudomonadota</taxon>
        <taxon>Gammaproteobacteria</taxon>
        <taxon>Vibrionales</taxon>
        <taxon>Vibrionaceae</taxon>
        <taxon>Vibrio</taxon>
    </lineage>
</organism>
<accession>A0AAU8BR65</accession>
<keyword evidence="1" id="KW-0614">Plasmid</keyword>
<evidence type="ECO:0000313" key="1">
    <source>
        <dbReference type="EMBL" id="XCD19210.1"/>
    </source>
</evidence>
<proteinExistence type="predicted"/>
<dbReference type="AlphaFoldDB" id="A0AAU8BR65"/>
<gene>
    <name evidence="1" type="ORF">PG915_23895</name>
</gene>
<geneLocation type="plasmid" evidence="1">
    <name>p1</name>
</geneLocation>
<sequence length="46" mass="5565">MLVKFSCKNHASVIMFGDVAQEIIKIMGIVERCQVRFFHQIYQRYW</sequence>
<dbReference type="Pfam" id="PF08895">
    <property type="entry name" value="DUF1840"/>
    <property type="match status" value="1"/>
</dbReference>
<name>A0AAU8BR65_9VIBR</name>
<protein>
    <submittedName>
        <fullName evidence="1">DUF1840 family protein</fullName>
    </submittedName>
</protein>